<feature type="compositionally biased region" description="Polar residues" evidence="7">
    <location>
        <begin position="497"/>
        <end position="516"/>
    </location>
</feature>
<feature type="compositionally biased region" description="Low complexity" evidence="7">
    <location>
        <begin position="560"/>
        <end position="570"/>
    </location>
</feature>
<evidence type="ECO:0000256" key="6">
    <source>
        <dbReference type="ARBA" id="ARBA00045806"/>
    </source>
</evidence>
<feature type="compositionally biased region" description="Acidic residues" evidence="7">
    <location>
        <begin position="654"/>
        <end position="665"/>
    </location>
</feature>
<keyword evidence="4" id="KW-0677">Repeat</keyword>
<keyword evidence="8" id="KW-0472">Membrane</keyword>
<feature type="region of interest" description="Disordered" evidence="7">
    <location>
        <begin position="497"/>
        <end position="665"/>
    </location>
</feature>
<dbReference type="EMBL" id="CAKOGP040000668">
    <property type="protein sequence ID" value="CAJ1937728.1"/>
    <property type="molecule type" value="Genomic_DNA"/>
</dbReference>
<gene>
    <name evidence="9" type="ORF">CYCCA115_LOCUS5788</name>
</gene>
<dbReference type="PANTHER" id="PTHR44826:SF3">
    <property type="entry name" value="SPORE COAT PROTEIN SP85"/>
    <property type="match status" value="1"/>
</dbReference>
<evidence type="ECO:0000256" key="7">
    <source>
        <dbReference type="SAM" id="MobiDB-lite"/>
    </source>
</evidence>
<protein>
    <recommendedName>
        <fullName evidence="2">Circumsporozoite protein</fullName>
    </recommendedName>
</protein>
<feature type="compositionally biased region" description="Polar residues" evidence="7">
    <location>
        <begin position="539"/>
        <end position="559"/>
    </location>
</feature>
<dbReference type="Proteomes" id="UP001295423">
    <property type="component" value="Unassembled WGS sequence"/>
</dbReference>
<feature type="compositionally biased region" description="Basic and acidic residues" evidence="7">
    <location>
        <begin position="176"/>
        <end position="185"/>
    </location>
</feature>
<feature type="transmembrane region" description="Helical" evidence="8">
    <location>
        <begin position="262"/>
        <end position="281"/>
    </location>
</feature>
<evidence type="ECO:0000256" key="4">
    <source>
        <dbReference type="ARBA" id="ARBA00022737"/>
    </source>
</evidence>
<comment type="function">
    <text evidence="5">In the vertebrate host, binds to highly sulfated heparan sulfate proteoglycans (HSPGs) on the surface of host hepatocytes and is required for sporozoite invasion of the host hepatocytes.</text>
</comment>
<dbReference type="AlphaFoldDB" id="A0AAD2CMH0"/>
<feature type="compositionally biased region" description="Polar residues" evidence="7">
    <location>
        <begin position="151"/>
        <end position="169"/>
    </location>
</feature>
<feature type="compositionally biased region" description="Acidic residues" evidence="7">
    <location>
        <begin position="77"/>
        <end position="86"/>
    </location>
</feature>
<name>A0AAD2CMH0_9STRA</name>
<comment type="similarity">
    <text evidence="1">Belongs to the plasmodium circumsporozoite protein family.</text>
</comment>
<keyword evidence="8" id="KW-1133">Transmembrane helix</keyword>
<feature type="compositionally biased region" description="Basic and acidic residues" evidence="7">
    <location>
        <begin position="49"/>
        <end position="64"/>
    </location>
</feature>
<feature type="compositionally biased region" description="Polar residues" evidence="7">
    <location>
        <begin position="596"/>
        <end position="646"/>
    </location>
</feature>
<dbReference type="InterPro" id="IPR051860">
    <property type="entry name" value="Plasmodium_CSP_Invasion"/>
</dbReference>
<keyword evidence="8" id="KW-0812">Transmembrane</keyword>
<evidence type="ECO:0000313" key="9">
    <source>
        <dbReference type="EMBL" id="CAJ1937728.1"/>
    </source>
</evidence>
<evidence type="ECO:0000256" key="8">
    <source>
        <dbReference type="SAM" id="Phobius"/>
    </source>
</evidence>
<feature type="region of interest" description="Disordered" evidence="7">
    <location>
        <begin position="1"/>
        <end position="250"/>
    </location>
</feature>
<evidence type="ECO:0000313" key="10">
    <source>
        <dbReference type="Proteomes" id="UP001295423"/>
    </source>
</evidence>
<sequence>MENERIDEPSSSDQHHTSSPRRRRDSRQCKLAPEENSFNLRKSRMKARVQREQKLRDARAAVEARKRRNSSRRNHSDEDEIEESGTTEDWNTSDSQRSSSRRNHSDDEIEDSGASEDWHTSDSQNHENKDDAEIVPFAAAEPLPHAKNLSEDSQIGSDVTATPNGTVAASSAEVVTGERRRHDSSSSDSSEDGTEDASVLSLRAEATPIHDDPQHDQGDSAERGNQDREEQLQQERRQSHERQVRSSLEAKNRQRFPRKCKLITAALFVALFGGAGAFFAIRATAPSSFPMPAKRISIAPTFAPSPEASAPKTDPPTQELVYDPPSSEECETISSGGRLEGEEGLRVSRYNVELDVELTPTATVEDALDTMANVTQQVLIPDLAGCFGAQRNLLSHYQLRRSMMDPSPRYNPNRYAIATGNSTIRLAVGRSCESGSGGPCIGIDVILFLAAKNADEKQFVFQSLIIEIFGPDDLATSLSLGAVLASIKLIDVKINSETDTPSELPTNMPTILTSEQPSDLPSSTPSRTPTKSPTAAPTQLPSLGPTIQPSQIPSDLPSITPSTAMPSSDPSAPPSRIPTQSPSTDSPSVDPTSTVIPTTNPTASQVPTVTPNPSDTPTRKPTVTPSEEPTSDPTSIPALPSQQLFRSPTSVPTEEPEVVVDYFPE</sequence>
<feature type="compositionally biased region" description="Basic and acidic residues" evidence="7">
    <location>
        <begin position="1"/>
        <end position="16"/>
    </location>
</feature>
<feature type="compositionally biased region" description="Low complexity" evidence="7">
    <location>
        <begin position="578"/>
        <end position="595"/>
    </location>
</feature>
<feature type="compositionally biased region" description="Basic and acidic residues" evidence="7">
    <location>
        <begin position="208"/>
        <end position="250"/>
    </location>
</feature>
<keyword evidence="10" id="KW-1185">Reference proteome</keyword>
<evidence type="ECO:0000256" key="3">
    <source>
        <dbReference type="ARBA" id="ARBA00022522"/>
    </source>
</evidence>
<feature type="compositionally biased region" description="Basic and acidic residues" evidence="7">
    <location>
        <begin position="116"/>
        <end position="132"/>
    </location>
</feature>
<comment type="caution">
    <text evidence="9">The sequence shown here is derived from an EMBL/GenBank/DDBJ whole genome shotgun (WGS) entry which is preliminary data.</text>
</comment>
<feature type="compositionally biased region" description="Polar residues" evidence="7">
    <location>
        <begin position="87"/>
        <end position="98"/>
    </location>
</feature>
<evidence type="ECO:0000256" key="1">
    <source>
        <dbReference type="ARBA" id="ARBA00006241"/>
    </source>
</evidence>
<dbReference type="PANTHER" id="PTHR44826">
    <property type="entry name" value="SPORE COAT PROTEIN SP85"/>
    <property type="match status" value="1"/>
</dbReference>
<accession>A0AAD2CMH0</accession>
<proteinExistence type="inferred from homology"/>
<keyword evidence="3" id="KW-0748">Sporozoite</keyword>
<evidence type="ECO:0000256" key="2">
    <source>
        <dbReference type="ARBA" id="ARBA00021911"/>
    </source>
</evidence>
<reference evidence="9" key="1">
    <citation type="submission" date="2023-08" db="EMBL/GenBank/DDBJ databases">
        <authorList>
            <person name="Audoor S."/>
            <person name="Bilcke G."/>
        </authorList>
    </citation>
    <scope>NUCLEOTIDE SEQUENCE</scope>
</reference>
<evidence type="ECO:0000256" key="5">
    <source>
        <dbReference type="ARBA" id="ARBA00033726"/>
    </source>
</evidence>
<organism evidence="9 10">
    <name type="scientific">Cylindrotheca closterium</name>
    <dbReference type="NCBI Taxonomy" id="2856"/>
    <lineage>
        <taxon>Eukaryota</taxon>
        <taxon>Sar</taxon>
        <taxon>Stramenopiles</taxon>
        <taxon>Ochrophyta</taxon>
        <taxon>Bacillariophyta</taxon>
        <taxon>Bacillariophyceae</taxon>
        <taxon>Bacillariophycidae</taxon>
        <taxon>Bacillariales</taxon>
        <taxon>Bacillariaceae</taxon>
        <taxon>Cylindrotheca</taxon>
    </lineage>
</organism>
<feature type="region of interest" description="Disordered" evidence="7">
    <location>
        <begin position="302"/>
        <end position="339"/>
    </location>
</feature>
<feature type="compositionally biased region" description="Low complexity" evidence="7">
    <location>
        <begin position="517"/>
        <end position="538"/>
    </location>
</feature>
<comment type="function">
    <text evidence="6">Essential sporozoite protein. In the mosquito vector, required for sporozoite development in the oocyst, migration through the vector hemolymph and entry into the vector salivary glands. In the vertebrate host, required for sporozoite migration through the host dermis and infection of host hepatocytes. Binds to highly sulfated heparan sulfate proteoglycans (HSPGs) on the surface of host hepatocytes.</text>
</comment>